<dbReference type="GO" id="GO:0005737">
    <property type="term" value="C:cytoplasm"/>
    <property type="evidence" value="ECO:0007669"/>
    <property type="project" value="UniProtKB-SubCell"/>
</dbReference>
<organism evidence="4 5">
    <name type="scientific">Candidatus Promineifilum breve</name>
    <dbReference type="NCBI Taxonomy" id="1806508"/>
    <lineage>
        <taxon>Bacteria</taxon>
        <taxon>Bacillati</taxon>
        <taxon>Chloroflexota</taxon>
        <taxon>Ardenticatenia</taxon>
        <taxon>Candidatus Promineifilales</taxon>
        <taxon>Candidatus Promineifilaceae</taxon>
        <taxon>Candidatus Promineifilum</taxon>
    </lineage>
</organism>
<comment type="similarity">
    <text evidence="3">Belongs to the KhpA RNA-binding protein family.</text>
</comment>
<keyword evidence="1 3" id="KW-0963">Cytoplasm</keyword>
<name>A0A160SZS2_9CHLR</name>
<dbReference type="GO" id="GO:0071555">
    <property type="term" value="P:cell wall organization"/>
    <property type="evidence" value="ECO:0007669"/>
    <property type="project" value="UniProtKB-KW"/>
</dbReference>
<evidence type="ECO:0000256" key="1">
    <source>
        <dbReference type="ARBA" id="ARBA00022490"/>
    </source>
</evidence>
<dbReference type="PANTHER" id="PTHR34654">
    <property type="entry name" value="UPF0109 PROTEIN SCO5592"/>
    <property type="match status" value="1"/>
</dbReference>
<reference evidence="4" key="1">
    <citation type="submission" date="2016-01" db="EMBL/GenBank/DDBJ databases">
        <authorList>
            <person name="Mcilroy J.S."/>
            <person name="Karst M S."/>
            <person name="Albertsen M."/>
        </authorList>
    </citation>
    <scope>NUCLEOTIDE SEQUENCE</scope>
    <source>
        <strain evidence="4">Cfx-K</strain>
    </source>
</reference>
<evidence type="ECO:0000313" key="5">
    <source>
        <dbReference type="Proteomes" id="UP000215027"/>
    </source>
</evidence>
<evidence type="ECO:0000313" key="4">
    <source>
        <dbReference type="EMBL" id="CUS02239.2"/>
    </source>
</evidence>
<comment type="subcellular location">
    <subcellularLocation>
        <location evidence="3">Cytoplasm</location>
    </subcellularLocation>
</comment>
<keyword evidence="3" id="KW-0143">Chaperone</keyword>
<dbReference type="GO" id="GO:0009252">
    <property type="term" value="P:peptidoglycan biosynthetic process"/>
    <property type="evidence" value="ECO:0007669"/>
    <property type="project" value="UniProtKB-UniRule"/>
</dbReference>
<keyword evidence="3" id="KW-0133">Cell shape</keyword>
<dbReference type="InterPro" id="IPR009019">
    <property type="entry name" value="KH_sf_prok-type"/>
</dbReference>
<evidence type="ECO:0000256" key="3">
    <source>
        <dbReference type="HAMAP-Rule" id="MF_00088"/>
    </source>
</evidence>
<dbReference type="PROSITE" id="PS50084">
    <property type="entry name" value="KH_TYPE_1"/>
    <property type="match status" value="1"/>
</dbReference>
<dbReference type="Gene3D" id="3.30.300.20">
    <property type="match status" value="1"/>
</dbReference>
<keyword evidence="5" id="KW-1185">Reference proteome</keyword>
<evidence type="ECO:0000256" key="2">
    <source>
        <dbReference type="ARBA" id="ARBA00022884"/>
    </source>
</evidence>
<dbReference type="CDD" id="cd22533">
    <property type="entry name" value="KH-II_YlqC-like"/>
    <property type="match status" value="1"/>
</dbReference>
<dbReference type="InterPro" id="IPR015946">
    <property type="entry name" value="KH_dom-like_a/b"/>
</dbReference>
<keyword evidence="3" id="KW-0961">Cell wall biogenesis/degradation</keyword>
<dbReference type="AlphaFoldDB" id="A0A160SZS2"/>
<keyword evidence="2 3" id="KW-0694">RNA-binding</keyword>
<dbReference type="KEGG" id="pbf:CFX0092_A0358"/>
<dbReference type="SUPFAM" id="SSF54814">
    <property type="entry name" value="Prokaryotic type KH domain (KH-domain type II)"/>
    <property type="match status" value="1"/>
</dbReference>
<dbReference type="Pfam" id="PF13083">
    <property type="entry name" value="KH_KhpA-B"/>
    <property type="match status" value="1"/>
</dbReference>
<sequence length="81" mass="8982">MKDLVAFLVESLVEHPDEVVVTEVRDRATTVVELAVAAPDMGRIIGKGGRVIDSIRTLIQVRAAKEGRRVELELLEADEMR</sequence>
<dbReference type="Proteomes" id="UP000215027">
    <property type="component" value="Chromosome I"/>
</dbReference>
<comment type="function">
    <text evidence="3">A probable RNA chaperone. Forms a complex with KhpB which binds to cellular RNA and controls its expression. Plays a role in peptidoglycan (PG) homeostasis and cell length regulation.</text>
</comment>
<proteinExistence type="inferred from homology"/>
<dbReference type="RefSeq" id="WP_095041880.1">
    <property type="nucleotide sequence ID" value="NZ_LN890655.1"/>
</dbReference>
<dbReference type="GO" id="GO:0008360">
    <property type="term" value="P:regulation of cell shape"/>
    <property type="evidence" value="ECO:0007669"/>
    <property type="project" value="UniProtKB-KW"/>
</dbReference>
<gene>
    <name evidence="3" type="primary">khpA</name>
    <name evidence="4" type="ORF">CFX0092_A0358</name>
</gene>
<dbReference type="EMBL" id="LN890655">
    <property type="protein sequence ID" value="CUS02239.2"/>
    <property type="molecule type" value="Genomic_DNA"/>
</dbReference>
<dbReference type="GO" id="GO:0003723">
    <property type="term" value="F:RNA binding"/>
    <property type="evidence" value="ECO:0007669"/>
    <property type="project" value="UniProtKB-UniRule"/>
</dbReference>
<comment type="subunit">
    <text evidence="3">Forms a complex with KhpB.</text>
</comment>
<accession>A0A160SZS2</accession>
<dbReference type="InterPro" id="IPR020627">
    <property type="entry name" value="KhpA"/>
</dbReference>
<dbReference type="HAMAP" id="MF_00088">
    <property type="entry name" value="KhpA"/>
    <property type="match status" value="1"/>
</dbReference>
<dbReference type="PANTHER" id="PTHR34654:SF1">
    <property type="entry name" value="RNA-BINDING PROTEIN KHPA"/>
    <property type="match status" value="1"/>
</dbReference>
<dbReference type="OrthoDB" id="9812389at2"/>
<protein>
    <recommendedName>
        <fullName evidence="3">RNA-binding protein KhpA</fullName>
    </recommendedName>
    <alternativeName>
        <fullName evidence="3">KH-domain protein A</fullName>
    </alternativeName>
</protein>